<evidence type="ECO:0000256" key="7">
    <source>
        <dbReference type="SAM" id="MobiDB-lite"/>
    </source>
</evidence>
<evidence type="ECO:0000256" key="3">
    <source>
        <dbReference type="ARBA" id="ARBA00022475"/>
    </source>
</evidence>
<dbReference type="InterPro" id="IPR027417">
    <property type="entry name" value="P-loop_NTPase"/>
</dbReference>
<reference evidence="9 10" key="1">
    <citation type="submission" date="2019-03" db="EMBL/GenBank/DDBJ databases">
        <title>Genomic Encyclopedia of Type Strains, Phase IV (KMG-IV): sequencing the most valuable type-strain genomes for metagenomic binning, comparative biology and taxonomic classification.</title>
        <authorList>
            <person name="Goeker M."/>
        </authorList>
    </citation>
    <scope>NUCLEOTIDE SEQUENCE [LARGE SCALE GENOMIC DNA]</scope>
    <source>
        <strain evidence="9 10">DSM 2132</strain>
    </source>
</reference>
<keyword evidence="5 8" id="KW-1133">Transmembrane helix</keyword>
<organism evidence="9 10">
    <name type="scientific">Rhodothalassium salexigens DSM 2132</name>
    <dbReference type="NCBI Taxonomy" id="1188247"/>
    <lineage>
        <taxon>Bacteria</taxon>
        <taxon>Pseudomonadati</taxon>
        <taxon>Pseudomonadota</taxon>
        <taxon>Alphaproteobacteria</taxon>
        <taxon>Rhodothalassiales</taxon>
        <taxon>Rhodothalassiaceae</taxon>
        <taxon>Rhodothalassium</taxon>
    </lineage>
</organism>
<evidence type="ECO:0000256" key="6">
    <source>
        <dbReference type="ARBA" id="ARBA00023136"/>
    </source>
</evidence>
<protein>
    <submittedName>
        <fullName evidence="9">Type IV secretion system protein VirD4</fullName>
    </submittedName>
</protein>
<evidence type="ECO:0000256" key="8">
    <source>
        <dbReference type="SAM" id="Phobius"/>
    </source>
</evidence>
<evidence type="ECO:0000313" key="10">
    <source>
        <dbReference type="Proteomes" id="UP000295399"/>
    </source>
</evidence>
<dbReference type="RefSeq" id="WP_132709155.1">
    <property type="nucleotide sequence ID" value="NZ_JACIGF010000010.1"/>
</dbReference>
<dbReference type="EMBL" id="SLXO01000010">
    <property type="protein sequence ID" value="TCP31930.1"/>
    <property type="molecule type" value="Genomic_DNA"/>
</dbReference>
<dbReference type="OrthoDB" id="9759295at2"/>
<feature type="region of interest" description="Disordered" evidence="7">
    <location>
        <begin position="541"/>
        <end position="560"/>
    </location>
</feature>
<accession>A0A4R2PA45</accession>
<evidence type="ECO:0000256" key="4">
    <source>
        <dbReference type="ARBA" id="ARBA00022692"/>
    </source>
</evidence>
<evidence type="ECO:0000256" key="1">
    <source>
        <dbReference type="ARBA" id="ARBA00004651"/>
    </source>
</evidence>
<comment type="similarity">
    <text evidence="2">Belongs to the VirD4/TraG family.</text>
</comment>
<comment type="subcellular location">
    <subcellularLocation>
        <location evidence="1">Cell membrane</location>
        <topology evidence="1">Multi-pass membrane protein</topology>
    </subcellularLocation>
</comment>
<keyword evidence="4 8" id="KW-0812">Transmembrane</keyword>
<evidence type="ECO:0000256" key="2">
    <source>
        <dbReference type="ARBA" id="ARBA00008806"/>
    </source>
</evidence>
<name>A0A4R2PA45_RHOSA</name>
<feature type="transmembrane region" description="Helical" evidence="8">
    <location>
        <begin position="40"/>
        <end position="59"/>
    </location>
</feature>
<dbReference type="PANTHER" id="PTHR37937">
    <property type="entry name" value="CONJUGATIVE TRANSFER: DNA TRANSPORT"/>
    <property type="match status" value="1"/>
</dbReference>
<dbReference type="CDD" id="cd01127">
    <property type="entry name" value="TrwB_TraG_TraD_VirD4"/>
    <property type="match status" value="1"/>
</dbReference>
<keyword evidence="6 8" id="KW-0472">Membrane</keyword>
<sequence>MNIQARELLTLSAIGIAVPFGVIALTGDDMPLAWGHAARSSVAAGFLFLGLGVLAMFGIPKSAKEPEDEDDEEDEWRWRHVRLWQLSLGLGFPLLLYADGVTGDTANFARMQTIVTFWPGVAAVGYACLVAGWRIWQALYGETIDEPELSSHGTARFADDKEIKKAGLLEKGGVYIGQYPDLTDEGLWFDGDGHLMTVAASGAGKGVCSIIPNLLTWQGSLICNDPKGENAAITARRRREMGQEVHVLNPWGLHSGPPWDLPCSAFNPLDWLDTNSDDVGDDAAMMANALVLRDKGTSGVEGHFSDEAESLLTGLILYVAFMETPERRNLLTVRELITLAPEDWTDLLKKMSKLPQADGLIARAANRFLSKSDREGPAVLSTAQRHTNFLDSNRMRLVLGTSDFDLADLKRKPMTIYLCLPFEHVNGQFARWLRLMITLSLTALSRTQGPTRPGVLFLLDEFAALGHLRMAERGMAEGRGYGVKMWPILQDLSQLKDTYRDRWETFIGNARIVQFFGTNDLFTAKYASDLLGKTTVWSSGSSGDRENISETGRPLMTPDEVMHMGPQEELLFFRGGLRPIRAQKLPYFHSTLNECADPNPMAPEHFDQAGS</sequence>
<gene>
    <name evidence="9" type="ORF">EV659_1106</name>
</gene>
<dbReference type="PANTHER" id="PTHR37937:SF1">
    <property type="entry name" value="CONJUGATIVE TRANSFER: DNA TRANSPORT"/>
    <property type="match status" value="1"/>
</dbReference>
<evidence type="ECO:0000313" key="9">
    <source>
        <dbReference type="EMBL" id="TCP31930.1"/>
    </source>
</evidence>
<dbReference type="Proteomes" id="UP000295399">
    <property type="component" value="Unassembled WGS sequence"/>
</dbReference>
<feature type="transmembrane region" description="Helical" evidence="8">
    <location>
        <begin position="117"/>
        <end position="136"/>
    </location>
</feature>
<keyword evidence="10" id="KW-1185">Reference proteome</keyword>
<dbReference type="SUPFAM" id="SSF52540">
    <property type="entry name" value="P-loop containing nucleoside triphosphate hydrolases"/>
    <property type="match status" value="1"/>
</dbReference>
<proteinExistence type="inferred from homology"/>
<dbReference type="InterPro" id="IPR051539">
    <property type="entry name" value="T4SS-coupling_protein"/>
</dbReference>
<evidence type="ECO:0000256" key="5">
    <source>
        <dbReference type="ARBA" id="ARBA00022989"/>
    </source>
</evidence>
<dbReference type="AlphaFoldDB" id="A0A4R2PA45"/>
<comment type="caution">
    <text evidence="9">The sequence shown here is derived from an EMBL/GenBank/DDBJ whole genome shotgun (WGS) entry which is preliminary data.</text>
</comment>
<dbReference type="InterPro" id="IPR003688">
    <property type="entry name" value="TraG/VirD4"/>
</dbReference>
<dbReference type="GO" id="GO:0005886">
    <property type="term" value="C:plasma membrane"/>
    <property type="evidence" value="ECO:0007669"/>
    <property type="project" value="UniProtKB-SubCell"/>
</dbReference>
<keyword evidence="3" id="KW-1003">Cell membrane</keyword>
<dbReference type="InParanoid" id="A0A4R2PA45"/>
<dbReference type="Pfam" id="PF02534">
    <property type="entry name" value="T4SS-DNA_transf"/>
    <property type="match status" value="1"/>
</dbReference>
<dbReference type="Gene3D" id="3.40.50.300">
    <property type="entry name" value="P-loop containing nucleotide triphosphate hydrolases"/>
    <property type="match status" value="1"/>
</dbReference>